<dbReference type="OrthoDB" id="197879at2759"/>
<proteinExistence type="predicted"/>
<dbReference type="EnsemblMetazoa" id="HelroT158524">
    <property type="protein sequence ID" value="HelroP158524"/>
    <property type="gene ID" value="HelroG158524"/>
</dbReference>
<evidence type="ECO:0000313" key="2">
    <source>
        <dbReference type="EnsemblMetazoa" id="HelroP158524"/>
    </source>
</evidence>
<dbReference type="Pfam" id="PF16477">
    <property type="entry name" value="DUF5054"/>
    <property type="match status" value="1"/>
</dbReference>
<dbReference type="InterPro" id="IPR032482">
    <property type="entry name" value="DUF5054"/>
</dbReference>
<keyword evidence="3" id="KW-1185">Reference proteome</keyword>
<evidence type="ECO:0000313" key="1">
    <source>
        <dbReference type="EMBL" id="ESO12099.1"/>
    </source>
</evidence>
<reference evidence="1 3" key="2">
    <citation type="journal article" date="2013" name="Nature">
        <title>Insights into bilaterian evolution from three spiralian genomes.</title>
        <authorList>
            <person name="Simakov O."/>
            <person name="Marletaz F."/>
            <person name="Cho S.J."/>
            <person name="Edsinger-Gonzales E."/>
            <person name="Havlak P."/>
            <person name="Hellsten U."/>
            <person name="Kuo D.H."/>
            <person name="Larsson T."/>
            <person name="Lv J."/>
            <person name="Arendt D."/>
            <person name="Savage R."/>
            <person name="Osoegawa K."/>
            <person name="de Jong P."/>
            <person name="Grimwood J."/>
            <person name="Chapman J.A."/>
            <person name="Shapiro H."/>
            <person name="Aerts A."/>
            <person name="Otillar R.P."/>
            <person name="Terry A.Y."/>
            <person name="Boore J.L."/>
            <person name="Grigoriev I.V."/>
            <person name="Lindberg D.R."/>
            <person name="Seaver E.C."/>
            <person name="Weisblat D.A."/>
            <person name="Putnam N.H."/>
            <person name="Rokhsar D.S."/>
        </authorList>
    </citation>
    <scope>NUCLEOTIDE SEQUENCE</scope>
</reference>
<dbReference type="KEGG" id="hro:HELRODRAFT_158524"/>
<protein>
    <submittedName>
        <fullName evidence="1 2">Uncharacterized protein</fullName>
    </submittedName>
</protein>
<dbReference type="GeneID" id="20197917"/>
<dbReference type="EMBL" id="AMQM01000061">
    <property type="status" value="NOT_ANNOTATED_CDS"/>
    <property type="molecule type" value="Genomic_DNA"/>
</dbReference>
<organism evidence="2 3">
    <name type="scientific">Helobdella robusta</name>
    <name type="common">Californian leech</name>
    <dbReference type="NCBI Taxonomy" id="6412"/>
    <lineage>
        <taxon>Eukaryota</taxon>
        <taxon>Metazoa</taxon>
        <taxon>Spiralia</taxon>
        <taxon>Lophotrochozoa</taxon>
        <taxon>Annelida</taxon>
        <taxon>Clitellata</taxon>
        <taxon>Hirudinea</taxon>
        <taxon>Rhynchobdellida</taxon>
        <taxon>Glossiphoniidae</taxon>
        <taxon>Helobdella</taxon>
    </lineage>
</organism>
<dbReference type="Proteomes" id="UP000015101">
    <property type="component" value="Unassembled WGS sequence"/>
</dbReference>
<dbReference type="CTD" id="20197917"/>
<reference evidence="2" key="3">
    <citation type="submission" date="2015-06" db="UniProtKB">
        <authorList>
            <consortium name="EnsemblMetazoa"/>
        </authorList>
    </citation>
    <scope>IDENTIFICATION</scope>
</reference>
<accession>T1EMW7</accession>
<dbReference type="AlphaFoldDB" id="T1EMW7"/>
<dbReference type="RefSeq" id="XP_009008819.1">
    <property type="nucleotide sequence ID" value="XM_009010571.1"/>
</dbReference>
<sequence length="169" mass="19299">MIDSANSWWEQRNFSDVALSALGTHPVVSEIKKRMIHNIPHLPNLNGFSEIDKDSIFSCSSSNIKMLQFGSDGSIIKLNFNNTNVADGNHKLGVFVYKTFDEKDFNDFGLIYNYNNDWSAGFYKPNITISANPESKLWKTFVSNLYINKALLNEFCIPMGLDIRFELRT</sequence>
<name>T1EMW7_HELRO</name>
<dbReference type="EMBL" id="KB095811">
    <property type="protein sequence ID" value="ESO12099.1"/>
    <property type="molecule type" value="Genomic_DNA"/>
</dbReference>
<dbReference type="HOGENOM" id="CLU_1580216_0_0_1"/>
<reference evidence="3" key="1">
    <citation type="submission" date="2012-12" db="EMBL/GenBank/DDBJ databases">
        <authorList>
            <person name="Hellsten U."/>
            <person name="Grimwood J."/>
            <person name="Chapman J.A."/>
            <person name="Shapiro H."/>
            <person name="Aerts A."/>
            <person name="Otillar R.P."/>
            <person name="Terry A.Y."/>
            <person name="Boore J.L."/>
            <person name="Simakov O."/>
            <person name="Marletaz F."/>
            <person name="Cho S.-J."/>
            <person name="Edsinger-Gonzales E."/>
            <person name="Havlak P."/>
            <person name="Kuo D.-H."/>
            <person name="Larsson T."/>
            <person name="Lv J."/>
            <person name="Arendt D."/>
            <person name="Savage R."/>
            <person name="Osoegawa K."/>
            <person name="de Jong P."/>
            <person name="Lindberg D.R."/>
            <person name="Seaver E.C."/>
            <person name="Weisblat D.A."/>
            <person name="Putnam N.H."/>
            <person name="Grigoriev I.V."/>
            <person name="Rokhsar D.S."/>
        </authorList>
    </citation>
    <scope>NUCLEOTIDE SEQUENCE</scope>
</reference>
<dbReference type="InParanoid" id="T1EMW7"/>
<evidence type="ECO:0000313" key="3">
    <source>
        <dbReference type="Proteomes" id="UP000015101"/>
    </source>
</evidence>
<gene>
    <name evidence="2" type="primary">20197917</name>
    <name evidence="1" type="ORF">HELRODRAFT_158524</name>
</gene>